<evidence type="ECO:0000313" key="3">
    <source>
        <dbReference type="Proteomes" id="UP001209570"/>
    </source>
</evidence>
<accession>A0AAD5M5K1</accession>
<dbReference type="PANTHER" id="PTHR34035">
    <property type="entry name" value="TESTIS-EXPRESSED PROTEIN 47"/>
    <property type="match status" value="1"/>
</dbReference>
<reference evidence="2" key="1">
    <citation type="submission" date="2021-12" db="EMBL/GenBank/DDBJ databases">
        <title>Prjna785345.</title>
        <authorList>
            <person name="Rujirawat T."/>
            <person name="Krajaejun T."/>
        </authorList>
    </citation>
    <scope>NUCLEOTIDE SEQUENCE</scope>
    <source>
        <strain evidence="2">Pi057C3</strain>
    </source>
</reference>
<keyword evidence="3" id="KW-1185">Reference proteome</keyword>
<feature type="region of interest" description="Disordered" evidence="1">
    <location>
        <begin position="76"/>
        <end position="108"/>
    </location>
</feature>
<sequence length="328" mass="36014">MDKQPSRLHGAAASSSPYRGASTRSVDHEPTSSPPSHDKSNNSGSGSAATTSASHRFDALEKLGPSLLDVLTYVRPPEPSSMKQSDELPSTQQEPGEDAGESNSADYDTSELTATTDAKFDVCITRAAVIGRVVDPSADNARKTQEFFAKMLEQLQCEVTGLVLLQDSTFVLFLETTSDEMLSVFRCLHDQQRVLDVASIRVLASCDDNPVRILQGLYFKKVTINNSSGGSSSDWTDDSLRTLTVDAFLNLVKFVKKLGPMAPAEIRKVLSNLSNSDQTLLPSNELLLWFIGREDILTLADFLELFAEPIMLELESERVWPVHPLLQY</sequence>
<protein>
    <submittedName>
        <fullName evidence="2">Uncharacterized protein</fullName>
    </submittedName>
</protein>
<dbReference type="AlphaFoldDB" id="A0AAD5M5K1"/>
<evidence type="ECO:0000256" key="1">
    <source>
        <dbReference type="SAM" id="MobiDB-lite"/>
    </source>
</evidence>
<organism evidence="2 3">
    <name type="scientific">Pythium insidiosum</name>
    <name type="common">Pythiosis disease agent</name>
    <dbReference type="NCBI Taxonomy" id="114742"/>
    <lineage>
        <taxon>Eukaryota</taxon>
        <taxon>Sar</taxon>
        <taxon>Stramenopiles</taxon>
        <taxon>Oomycota</taxon>
        <taxon>Peronosporomycetes</taxon>
        <taxon>Pythiales</taxon>
        <taxon>Pythiaceae</taxon>
        <taxon>Pythium</taxon>
    </lineage>
</organism>
<gene>
    <name evidence="2" type="ORF">P43SY_006938</name>
</gene>
<feature type="compositionally biased region" description="Low complexity" evidence="1">
    <location>
        <begin position="41"/>
        <end position="54"/>
    </location>
</feature>
<dbReference type="Proteomes" id="UP001209570">
    <property type="component" value="Unassembled WGS sequence"/>
</dbReference>
<feature type="compositionally biased region" description="Basic and acidic residues" evidence="1">
    <location>
        <begin position="25"/>
        <end position="40"/>
    </location>
</feature>
<name>A0AAD5M5K1_PYTIN</name>
<dbReference type="PANTHER" id="PTHR34035:SF1">
    <property type="entry name" value="TESTIS-EXPRESSED PROTEIN 47"/>
    <property type="match status" value="1"/>
</dbReference>
<evidence type="ECO:0000313" key="2">
    <source>
        <dbReference type="EMBL" id="KAJ0405253.1"/>
    </source>
</evidence>
<proteinExistence type="predicted"/>
<dbReference type="Pfam" id="PF24787">
    <property type="entry name" value="TEX47"/>
    <property type="match status" value="1"/>
</dbReference>
<dbReference type="EMBL" id="JAKCXM010000048">
    <property type="protein sequence ID" value="KAJ0405253.1"/>
    <property type="molecule type" value="Genomic_DNA"/>
</dbReference>
<feature type="region of interest" description="Disordered" evidence="1">
    <location>
        <begin position="1"/>
        <end position="57"/>
    </location>
</feature>
<comment type="caution">
    <text evidence="2">The sequence shown here is derived from an EMBL/GenBank/DDBJ whole genome shotgun (WGS) entry which is preliminary data.</text>
</comment>
<feature type="compositionally biased region" description="Polar residues" evidence="1">
    <location>
        <begin position="81"/>
        <end position="94"/>
    </location>
</feature>
<dbReference type="InterPro" id="IPR055308">
    <property type="entry name" value="TEX47-like"/>
</dbReference>